<evidence type="ECO:0000313" key="3">
    <source>
        <dbReference type="Proteomes" id="UP000274391"/>
    </source>
</evidence>
<sequence length="132" mass="13486">MKSRSFVATTLALVASAALAGCAGGGEPIPTITGTPSSYESVESIRDAFVAAGGACPAWEAIDPGDYDAEAGRCDDSTVIAVYKDPAELADVVKRATELATETHLLVGENWVLNTPNPQDFVDALGGTVVTG</sequence>
<gene>
    <name evidence="2" type="ORF">EG850_05795</name>
</gene>
<keyword evidence="1" id="KW-0732">Signal</keyword>
<proteinExistence type="predicted"/>
<dbReference type="EMBL" id="RQVS01000005">
    <property type="protein sequence ID" value="RRJ87315.1"/>
    <property type="molecule type" value="Genomic_DNA"/>
</dbReference>
<dbReference type="OrthoDB" id="5118681at2"/>
<evidence type="ECO:0008006" key="4">
    <source>
        <dbReference type="Google" id="ProtNLM"/>
    </source>
</evidence>
<feature type="signal peptide" evidence="1">
    <location>
        <begin position="1"/>
        <end position="20"/>
    </location>
</feature>
<accession>A0A3P3VX02</accession>
<dbReference type="RefSeq" id="WP_124971283.1">
    <property type="nucleotide sequence ID" value="NZ_RQVS01000005.1"/>
</dbReference>
<dbReference type="PROSITE" id="PS51257">
    <property type="entry name" value="PROKAR_LIPOPROTEIN"/>
    <property type="match status" value="1"/>
</dbReference>
<reference evidence="2 3" key="1">
    <citation type="submission" date="2018-11" db="EMBL/GenBank/DDBJ databases">
        <title>YIM 102482-1 draft genome.</title>
        <authorList>
            <person name="Li G."/>
            <person name="Jiang Y."/>
        </authorList>
    </citation>
    <scope>NUCLEOTIDE SEQUENCE [LARGE SCALE GENOMIC DNA]</scope>
    <source>
        <strain evidence="2 3">YIM 102482-1</strain>
    </source>
</reference>
<organism evidence="2 3">
    <name type="scientific">Gulosibacter macacae</name>
    <dbReference type="NCBI Taxonomy" id="2488791"/>
    <lineage>
        <taxon>Bacteria</taxon>
        <taxon>Bacillati</taxon>
        <taxon>Actinomycetota</taxon>
        <taxon>Actinomycetes</taxon>
        <taxon>Micrococcales</taxon>
        <taxon>Microbacteriaceae</taxon>
        <taxon>Gulosibacter</taxon>
    </lineage>
</organism>
<protein>
    <recommendedName>
        <fullName evidence="4">Lipoprotein</fullName>
    </recommendedName>
</protein>
<dbReference type="AlphaFoldDB" id="A0A3P3VX02"/>
<keyword evidence="3" id="KW-1185">Reference proteome</keyword>
<evidence type="ECO:0000313" key="2">
    <source>
        <dbReference type="EMBL" id="RRJ87315.1"/>
    </source>
</evidence>
<evidence type="ECO:0000256" key="1">
    <source>
        <dbReference type="SAM" id="SignalP"/>
    </source>
</evidence>
<comment type="caution">
    <text evidence="2">The sequence shown here is derived from an EMBL/GenBank/DDBJ whole genome shotgun (WGS) entry which is preliminary data.</text>
</comment>
<dbReference type="Proteomes" id="UP000274391">
    <property type="component" value="Unassembled WGS sequence"/>
</dbReference>
<name>A0A3P3VX02_9MICO</name>
<feature type="chain" id="PRO_5039189261" description="Lipoprotein" evidence="1">
    <location>
        <begin position="21"/>
        <end position="132"/>
    </location>
</feature>